<name>A0A1Q9BX33_SYMMI</name>
<dbReference type="GO" id="GO:0008168">
    <property type="term" value="F:methyltransferase activity"/>
    <property type="evidence" value="ECO:0007669"/>
    <property type="project" value="UniProtKB-KW"/>
</dbReference>
<dbReference type="SUPFAM" id="SSF53335">
    <property type="entry name" value="S-adenosyl-L-methionine-dependent methyltransferases"/>
    <property type="match status" value="1"/>
</dbReference>
<dbReference type="SUPFAM" id="SSF56219">
    <property type="entry name" value="DNase I-like"/>
    <property type="match status" value="1"/>
</dbReference>
<dbReference type="InterPro" id="IPR000477">
    <property type="entry name" value="RT_dom"/>
</dbReference>
<dbReference type="InterPro" id="IPR001525">
    <property type="entry name" value="C5_MeTfrase"/>
</dbReference>
<evidence type="ECO:0000313" key="7">
    <source>
        <dbReference type="Proteomes" id="UP000186817"/>
    </source>
</evidence>
<keyword evidence="1" id="KW-0489">Methyltransferase</keyword>
<dbReference type="Gene3D" id="3.30.420.10">
    <property type="entry name" value="Ribonuclease H-like superfamily/Ribonuclease H"/>
    <property type="match status" value="1"/>
</dbReference>
<proteinExistence type="predicted"/>
<feature type="compositionally biased region" description="Polar residues" evidence="4">
    <location>
        <begin position="1377"/>
        <end position="1389"/>
    </location>
</feature>
<dbReference type="OrthoDB" id="409023at2759"/>
<dbReference type="InterPro" id="IPR029063">
    <property type="entry name" value="SAM-dependent_MTases_sf"/>
</dbReference>
<comment type="caution">
    <text evidence="6">The sequence shown here is derived from an EMBL/GenBank/DDBJ whole genome shotgun (WGS) entry which is preliminary data.</text>
</comment>
<dbReference type="GO" id="GO:0032259">
    <property type="term" value="P:methylation"/>
    <property type="evidence" value="ECO:0007669"/>
    <property type="project" value="UniProtKB-KW"/>
</dbReference>
<dbReference type="Proteomes" id="UP000186817">
    <property type="component" value="Unassembled WGS sequence"/>
</dbReference>
<dbReference type="GO" id="GO:0003676">
    <property type="term" value="F:nucleic acid binding"/>
    <property type="evidence" value="ECO:0007669"/>
    <property type="project" value="InterPro"/>
</dbReference>
<gene>
    <name evidence="6" type="ORF">AK812_SmicGene44973</name>
</gene>
<reference evidence="6 7" key="1">
    <citation type="submission" date="2016-02" db="EMBL/GenBank/DDBJ databases">
        <title>Genome analysis of coral dinoflagellate symbionts highlights evolutionary adaptations to a symbiotic lifestyle.</title>
        <authorList>
            <person name="Aranda M."/>
            <person name="Li Y."/>
            <person name="Liew Y.J."/>
            <person name="Baumgarten S."/>
            <person name="Simakov O."/>
            <person name="Wilson M."/>
            <person name="Piel J."/>
            <person name="Ashoor H."/>
            <person name="Bougouffa S."/>
            <person name="Bajic V.B."/>
            <person name="Ryu T."/>
            <person name="Ravasi T."/>
            <person name="Bayer T."/>
            <person name="Micklem G."/>
            <person name="Kim H."/>
            <person name="Bhak J."/>
            <person name="Lajeunesse T.C."/>
            <person name="Voolstra C.R."/>
        </authorList>
    </citation>
    <scope>NUCLEOTIDE SEQUENCE [LARGE SCALE GENOMIC DNA]</scope>
    <source>
        <strain evidence="6 7">CCMP2467</strain>
    </source>
</reference>
<dbReference type="InterPro" id="IPR050750">
    <property type="entry name" value="C5-MTase"/>
</dbReference>
<dbReference type="Gene3D" id="3.60.10.10">
    <property type="entry name" value="Endonuclease/exonuclease/phosphatase"/>
    <property type="match status" value="1"/>
</dbReference>
<keyword evidence="7" id="KW-1185">Reference proteome</keyword>
<dbReference type="GO" id="GO:0004523">
    <property type="term" value="F:RNA-DNA hybrid ribonuclease activity"/>
    <property type="evidence" value="ECO:0007669"/>
    <property type="project" value="InterPro"/>
</dbReference>
<feature type="region of interest" description="Disordered" evidence="4">
    <location>
        <begin position="1325"/>
        <end position="1355"/>
    </location>
</feature>
<dbReference type="Gene3D" id="3.40.50.150">
    <property type="entry name" value="Vaccinia Virus protein VP39"/>
    <property type="match status" value="1"/>
</dbReference>
<keyword evidence="3" id="KW-0949">S-adenosyl-L-methionine</keyword>
<dbReference type="InterPro" id="IPR036397">
    <property type="entry name" value="RNaseH_sf"/>
</dbReference>
<evidence type="ECO:0000313" key="6">
    <source>
        <dbReference type="EMBL" id="OLP75263.1"/>
    </source>
</evidence>
<dbReference type="InterPro" id="IPR012337">
    <property type="entry name" value="RNaseH-like_sf"/>
</dbReference>
<feature type="region of interest" description="Disordered" evidence="4">
    <location>
        <begin position="1496"/>
        <end position="1566"/>
    </location>
</feature>
<feature type="domain" description="RNase H type-1" evidence="5">
    <location>
        <begin position="2858"/>
        <end position="3035"/>
    </location>
</feature>
<dbReference type="Pfam" id="PF00078">
    <property type="entry name" value="RVT_1"/>
    <property type="match status" value="1"/>
</dbReference>
<dbReference type="PROSITE" id="PS50879">
    <property type="entry name" value="RNASE_H_1"/>
    <property type="match status" value="1"/>
</dbReference>
<protein>
    <recommendedName>
        <fullName evidence="5">RNase H type-1 domain-containing protein</fullName>
    </recommendedName>
</protein>
<accession>A0A1Q9BX33</accession>
<feature type="compositionally biased region" description="Low complexity" evidence="4">
    <location>
        <begin position="1367"/>
        <end position="1376"/>
    </location>
</feature>
<keyword evidence="2" id="KW-0808">Transferase</keyword>
<organism evidence="6 7">
    <name type="scientific">Symbiodinium microadriaticum</name>
    <name type="common">Dinoflagellate</name>
    <name type="synonym">Zooxanthella microadriatica</name>
    <dbReference type="NCBI Taxonomy" id="2951"/>
    <lineage>
        <taxon>Eukaryota</taxon>
        <taxon>Sar</taxon>
        <taxon>Alveolata</taxon>
        <taxon>Dinophyceae</taxon>
        <taxon>Suessiales</taxon>
        <taxon>Symbiodiniaceae</taxon>
        <taxon>Symbiodinium</taxon>
    </lineage>
</organism>
<dbReference type="Pfam" id="PF00145">
    <property type="entry name" value="DNA_methylase"/>
    <property type="match status" value="1"/>
</dbReference>
<evidence type="ECO:0000256" key="2">
    <source>
        <dbReference type="ARBA" id="ARBA00022679"/>
    </source>
</evidence>
<evidence type="ECO:0000256" key="4">
    <source>
        <dbReference type="SAM" id="MobiDB-lite"/>
    </source>
</evidence>
<feature type="compositionally biased region" description="Basic and acidic residues" evidence="4">
    <location>
        <begin position="1496"/>
        <end position="1510"/>
    </location>
</feature>
<evidence type="ECO:0000259" key="5">
    <source>
        <dbReference type="PROSITE" id="PS50879"/>
    </source>
</evidence>
<dbReference type="PANTHER" id="PTHR46098">
    <property type="entry name" value="TRNA (CYTOSINE(38)-C(5))-METHYLTRANSFERASE"/>
    <property type="match status" value="1"/>
</dbReference>
<feature type="region of interest" description="Disordered" evidence="4">
    <location>
        <begin position="1367"/>
        <end position="1401"/>
    </location>
</feature>
<dbReference type="InterPro" id="IPR036691">
    <property type="entry name" value="Endo/exonu/phosph_ase_sf"/>
</dbReference>
<dbReference type="PANTHER" id="PTHR46098:SF1">
    <property type="entry name" value="TRNA (CYTOSINE(38)-C(5))-METHYLTRANSFERASE"/>
    <property type="match status" value="1"/>
</dbReference>
<sequence>MTSRVHDALLYNWDRLQRVAKSLHPGLAGEVINILAVPFDSPIYQGDRILVRAFVASAVGDVPHPDTAQKVVLVLRSADWLAVETRDGPLHIIAASVSVQSQQFLLDCTGISSVVVTSCNLANDTCVHMAEIFSGGFSGWSQAAYILHQANLPVQTSWTLDVDGACSDMLRHQHECWEEVSDLDGLTWAGDEGVLHLCADVQKNWWLRVFQRRPVNVVCLSAPCQPWSSAGNEQGLGSDEGLLLLRAIDVVGLFRVPIVLLEQVSNFTNHPHFDTVMHAWSVAGYTVQWQATLNLLDILPGQRQRFLMVLAHKCHVGRKQIQPGSWTVDKRINLGQAKVLYDLPPPLLAANLPQPDVLGMYMDPWYVPTPRHAHHAPPSPRRFRIKGATDTAGVFVAQYQFQHELPPAQLQRGIHGCLLRKAGVVRFFSGPEIAAVHGAATPIFLPANQREQMKLLGNGIAVPHAMVPLVCACALLGLQDTPEPAAAVALCLRSRLHNANSLLMPFGADWVLCHRSHVQSVLQVQGCLAPQTVFAPAPEAFVEIRIQAPDCDFPVLAPPDTAVAPFFSFLGCPEVASNMTGFLAEGLQAVTAQVQQAPALNCGGFLHTGGAPQGLALVLSDSKTFVVELHTARAWSQLFRVFQEVAPDHSTLALFATTGQRLYDTDQFSACMIAVAEDDDVPIFPLRRLVPLLPGLQVVRREGALQVQIAPDVALDAWLTMPFHLIQALGWESEEENFPPRTSAPSCCHLKPTRPLCMPVDLMHEQWRLWLLTAQLDALAEQASADVVVSEVQVVARCVWTGALPASTTLATLSSFWSVASTTCDLGAGHRLFSGPHPHMPDLQLQELRTLTKECVVRRTGRLLLTFHPEVRGGGVKAENLSWAQTRAASLCLSQGFDLASTTAFVDQLSGAVGAQRLSTTLQDPAVSDRWKAIVDLAASANVAVPQQSNLPAKAANRATKALQRRKTQERRTVQADEVSLADDFFINEDGTPATILTEIRPGVSGVKLVSEPEAQTLLHALRGVQPDELGLLVLGHSCPCPDDCNGQLCFPASSRATGSRLLLAGCLHNLGGKRIRTKDNGDIKVDLPDMCCCSFECYADEFEPDAWAQITQAPVRAVLDRFRKGGLDKPFSDPWGRSFSQNGRPAIASLADRVYFQARTLTDALDPLLIASGHNHVYCTPRNMDRTVVQAYAIIWLGTSRGDAVRAALQTPEQLGIVRAKARFGLRVPAARFAAIFANLRPGQMIPNKVAVNQLYRIGPLPQTASAEAIVDWATRAGWQVRVIKALGARHWLLGASAPPPSVYPAFNGQTILVNPVGARPTAPPVVQSGNLGPRAVTGPPRTEPASMKPEDPWVHFDPWRAAATANSASSTASNKPSFSSVATSEAPSRSLAGPTEQRFQAQESRLLALEEGLEQLRVRQEANHADLVQAQADDRETSAKTAVQLRDQMSLMGNEFATQLKMSVESLKGSQMQQQQQTQASLEELKCLMLSCRDSREPSKKAKTKEASLRPPPPRVLSRSAGGRPNRRGTLPHLFGQSDAENGAAAPALDASQPRLSDAPPGDQGIPDAPCFKLAVFNPTSLLNKESHLVALRSHVCLISETSAVAKAQHVVAGRLRSTGFSWVWGTAVPPHQTETTRASSMRGHAAGVAIASLFPVRPPFQPLECTGVMAHRLVLGHIRFGPMHARLLVVYGWPANHVAAKERNDSLFQEVLQTIACSPLPTIVGGDFNTDVTALPCWTEFQRLGYEELFSFCTKRFARPLPPTCRNSTRHDSVLLPQAFLPLLRAATVDVDCHLFDSHAPVLLTFELPQHNPCKQVWRKPSSWMEFEPDAALAQNHYLQCRSTVQQCLAACQSRDGLEAAFSQWAEALENSVDKALQQAHQDDPLRSPSACLPRRAKGRCVYREVKARALPLTAPNARQGDYSPPDEALSHRSRLKVKQVRRLQAFQRRLHSTRCAAITTPPSWARVTALGQEWNAIQNAKGYPPCFGQWLLQIAHFDEFYTGLEPAPAPGGPSACFTWLEAFPPSAWLNDVLDFVRFECDAVIRQEQHHRQRFVTYLAAKDAETGLRQGYRSVRPPDNPPFTSIPVEESQVALLECCAKEGWGLYRVPAPEFFCAGCPATADDVHVCLGSCQQDEVFGPRLWIHFEDQEPFVRCQLRQATEAVTPRELHRCFTNFWHPLWNRDCGMAATELDCWTSFVESLPEPPPECASLRLELADAGFWRQHLSALKPRSATGYCGFSNQELQWLPQAPLEDLVQLFTLCTVHGWPKHFARATVSTLAKLPQPQGMQHGRPITVFANLYRLWASGIAKAVLGHWSRWLPKGVMGSIPGRSVRDLSLALECQIEQSLLQSLPLGGFSIDVVKCFNQLPRVPLRFLLAHLGFPEEVLHAWFDWLEWCHRLPVFHGSIGPPVLSCTGMPEGCPLSVVAQVAVCWAAQVQHMSFGAEHSSYVDNFTWTGSTVESLAEALLTAQDFCASLALPIDWTKSFAWATDKKLRQWLQGPAQQLLPPPASLAVVQSAKDLGVAFKFRRINSLDASARRLGEGQRRLSELQRPGVALLHKARIIQTSIWPATFYGFEARLLSLDQVSKLRTGASRAMIGPRHSASPLLTLSVLTPQVADPEVFLLGQAVLALQRMLFCRPDIAAQWLQVTVAALDEPRRVYGPATALAALLRRNEWRVTVAGVAKGPGHLQFNLFSDPPRVIRAAIRAAWLELLPAKVSDRNGLAQVACPAPDIFHRTLKSFPAGLQVHLAQSAVGGFMSNAARATWDPLQSPQCELCGGIDDKHHRLLECPVAQPLRRFYQPLLDWIIREQPHWLHCPFPTANPEESFLRLFWRSRQLVPPSPMAHLRGHLPPEVHFFTDGSCQRPEMPAARHAAWAVIMYAGPQVPNLTADIAFWRHHGLPPPYWHVVAQGCVPGRQDINRAECCALVQALQVASSLDIRRPVLWSDSNNAIRAVSAARQRVVMPRDLSFCNDIFPDELSTLLQGAVICKVKAHQHLPDLPTEATSWSTVATLGNDIADGAAKAALHSDLSIAKETCDRVAHWHQEQAEYFGLFCQFLVQLTMLVVPARRTERLKATAHNFVAPSESNLSWLGLQPPQHLATTLVALPHNWDECCSEWPQWYTSALSSWLGQLRWVTCLHGDRAYAGITYFELLTNFVVTTGCLPPVRNRIGSTWAWMSLLDAGGVLLPVIARELTVQLVSSISAIRKKCRTEAWPSPRHHKVRSLTLCGQLQPRKGLVYRPWLPRVDATSDALQSVLSSDCPGECLREIAWKARSD</sequence>
<dbReference type="InterPro" id="IPR002156">
    <property type="entry name" value="RNaseH_domain"/>
</dbReference>
<dbReference type="SUPFAM" id="SSF53098">
    <property type="entry name" value="Ribonuclease H-like"/>
    <property type="match status" value="1"/>
</dbReference>
<evidence type="ECO:0000256" key="3">
    <source>
        <dbReference type="ARBA" id="ARBA00022691"/>
    </source>
</evidence>
<evidence type="ECO:0000256" key="1">
    <source>
        <dbReference type="ARBA" id="ARBA00022603"/>
    </source>
</evidence>
<dbReference type="EMBL" id="LSRX01002636">
    <property type="protein sequence ID" value="OLP75263.1"/>
    <property type="molecule type" value="Genomic_DNA"/>
</dbReference>